<feature type="non-terminal residue" evidence="2">
    <location>
        <position position="1"/>
    </location>
</feature>
<gene>
    <name evidence="2" type="ORF">S01H4_18912</name>
</gene>
<accession>X0Z0C3</accession>
<dbReference type="InterPro" id="IPR043130">
    <property type="entry name" value="CDP-OH_PTrfase_TM_dom"/>
</dbReference>
<dbReference type="Gene3D" id="1.20.120.1760">
    <property type="match status" value="1"/>
</dbReference>
<keyword evidence="1" id="KW-0812">Transmembrane</keyword>
<protein>
    <submittedName>
        <fullName evidence="2">Uncharacterized protein</fullName>
    </submittedName>
</protein>
<dbReference type="AlphaFoldDB" id="X0Z0C3"/>
<evidence type="ECO:0000256" key="1">
    <source>
        <dbReference type="SAM" id="Phobius"/>
    </source>
</evidence>
<feature type="transmembrane region" description="Helical" evidence="1">
    <location>
        <begin position="81"/>
        <end position="96"/>
    </location>
</feature>
<name>X0Z0C3_9ZZZZ</name>
<keyword evidence="1" id="KW-1133">Transmembrane helix</keyword>
<sequence>NKRAKNIINSLVLSITESKKPPKIVALLFYCWDSILWGLDMKIIIFISFLSSIMISYLRARAETFYKGDFDIGLMARSERLFYLFITMLIANFYGFVNEFLFLFMILVLATAYFRYLKIKKLIRNFEKGY</sequence>
<keyword evidence="1" id="KW-0472">Membrane</keyword>
<organism evidence="2">
    <name type="scientific">marine sediment metagenome</name>
    <dbReference type="NCBI Taxonomy" id="412755"/>
    <lineage>
        <taxon>unclassified sequences</taxon>
        <taxon>metagenomes</taxon>
        <taxon>ecological metagenomes</taxon>
    </lineage>
</organism>
<feature type="transmembrane region" description="Helical" evidence="1">
    <location>
        <begin position="43"/>
        <end position="60"/>
    </location>
</feature>
<comment type="caution">
    <text evidence="2">The sequence shown here is derived from an EMBL/GenBank/DDBJ whole genome shotgun (WGS) entry which is preliminary data.</text>
</comment>
<evidence type="ECO:0000313" key="2">
    <source>
        <dbReference type="EMBL" id="GAG53943.1"/>
    </source>
</evidence>
<feature type="transmembrane region" description="Helical" evidence="1">
    <location>
        <begin position="102"/>
        <end position="118"/>
    </location>
</feature>
<reference evidence="2" key="1">
    <citation type="journal article" date="2014" name="Front. Microbiol.">
        <title>High frequency of phylogenetically diverse reductive dehalogenase-homologous genes in deep subseafloor sedimentary metagenomes.</title>
        <authorList>
            <person name="Kawai M."/>
            <person name="Futagami T."/>
            <person name="Toyoda A."/>
            <person name="Takaki Y."/>
            <person name="Nishi S."/>
            <person name="Hori S."/>
            <person name="Arai W."/>
            <person name="Tsubouchi T."/>
            <person name="Morono Y."/>
            <person name="Uchiyama I."/>
            <person name="Ito T."/>
            <person name="Fujiyama A."/>
            <person name="Inagaki F."/>
            <person name="Takami H."/>
        </authorList>
    </citation>
    <scope>NUCLEOTIDE SEQUENCE</scope>
    <source>
        <strain evidence="2">Expedition CK06-06</strain>
    </source>
</reference>
<dbReference type="EMBL" id="BART01008404">
    <property type="protein sequence ID" value="GAG53943.1"/>
    <property type="molecule type" value="Genomic_DNA"/>
</dbReference>
<proteinExistence type="predicted"/>